<organism evidence="4 5">
    <name type="scientific">Rhypophila decipiens</name>
    <dbReference type="NCBI Taxonomy" id="261697"/>
    <lineage>
        <taxon>Eukaryota</taxon>
        <taxon>Fungi</taxon>
        <taxon>Dikarya</taxon>
        <taxon>Ascomycota</taxon>
        <taxon>Pezizomycotina</taxon>
        <taxon>Sordariomycetes</taxon>
        <taxon>Sordariomycetidae</taxon>
        <taxon>Sordariales</taxon>
        <taxon>Naviculisporaceae</taxon>
        <taxon>Rhypophila</taxon>
    </lineage>
</organism>
<evidence type="ECO:0000256" key="2">
    <source>
        <dbReference type="SAM" id="MobiDB-lite"/>
    </source>
</evidence>
<comment type="similarity">
    <text evidence="1">Belongs to the GAMAD family.</text>
</comment>
<sequence length="138" mass="14568">MSDTALGNVSDALEETLGRLSKKPGVKATIVLDRVSGSILKTSGQVASIRKTNSSNQTVGSGSFSNNDTAAPGSSLDQGVEELASMVWNFVSSAGDLVQGIDTEDELKLLRLRTKKQELVIVPDAKYLLIVVHDTPPA</sequence>
<dbReference type="EMBL" id="MU858099">
    <property type="protein sequence ID" value="KAK4214077.1"/>
    <property type="molecule type" value="Genomic_DNA"/>
</dbReference>
<keyword evidence="5" id="KW-1185">Reference proteome</keyword>
<feature type="domain" description="Roadblock/LAMTOR2" evidence="3">
    <location>
        <begin position="13"/>
        <end position="133"/>
    </location>
</feature>
<evidence type="ECO:0000313" key="4">
    <source>
        <dbReference type="EMBL" id="KAK4214077.1"/>
    </source>
</evidence>
<evidence type="ECO:0000256" key="1">
    <source>
        <dbReference type="ARBA" id="ARBA00007191"/>
    </source>
</evidence>
<dbReference type="Proteomes" id="UP001301769">
    <property type="component" value="Unassembled WGS sequence"/>
</dbReference>
<accession>A0AAN6YDI5</accession>
<feature type="compositionally biased region" description="Polar residues" evidence="2">
    <location>
        <begin position="50"/>
        <end position="69"/>
    </location>
</feature>
<proteinExistence type="inferred from homology"/>
<dbReference type="PANTHER" id="PTHR10779">
    <property type="entry name" value="DYNEIN LIGHT CHAIN ROADBLOCK"/>
    <property type="match status" value="1"/>
</dbReference>
<dbReference type="SMART" id="SM00960">
    <property type="entry name" value="Robl_LC7"/>
    <property type="match status" value="1"/>
</dbReference>
<dbReference type="InterPro" id="IPR004942">
    <property type="entry name" value="Roadblock/LAMTOR2_dom"/>
</dbReference>
<evidence type="ECO:0000259" key="3">
    <source>
        <dbReference type="SMART" id="SM00960"/>
    </source>
</evidence>
<evidence type="ECO:0000313" key="5">
    <source>
        <dbReference type="Proteomes" id="UP001301769"/>
    </source>
</evidence>
<comment type="caution">
    <text evidence="4">The sequence shown here is derived from an EMBL/GenBank/DDBJ whole genome shotgun (WGS) entry which is preliminary data.</text>
</comment>
<dbReference type="Pfam" id="PF03259">
    <property type="entry name" value="Robl_LC7"/>
    <property type="match status" value="1"/>
</dbReference>
<reference evidence="4" key="2">
    <citation type="submission" date="2023-05" db="EMBL/GenBank/DDBJ databases">
        <authorList>
            <consortium name="Lawrence Berkeley National Laboratory"/>
            <person name="Steindorff A."/>
            <person name="Hensen N."/>
            <person name="Bonometti L."/>
            <person name="Westerberg I."/>
            <person name="Brannstrom I.O."/>
            <person name="Guillou S."/>
            <person name="Cros-Aarteil S."/>
            <person name="Calhoun S."/>
            <person name="Haridas S."/>
            <person name="Kuo A."/>
            <person name="Mondo S."/>
            <person name="Pangilinan J."/>
            <person name="Riley R."/>
            <person name="Labutti K."/>
            <person name="Andreopoulos B."/>
            <person name="Lipzen A."/>
            <person name="Chen C."/>
            <person name="Yanf M."/>
            <person name="Daum C."/>
            <person name="Ng V."/>
            <person name="Clum A."/>
            <person name="Ohm R."/>
            <person name="Martin F."/>
            <person name="Silar P."/>
            <person name="Natvig D."/>
            <person name="Lalanne C."/>
            <person name="Gautier V."/>
            <person name="Ament-Velasquez S.L."/>
            <person name="Kruys A."/>
            <person name="Hutchinson M.I."/>
            <person name="Powell A.J."/>
            <person name="Barry K."/>
            <person name="Miller A.N."/>
            <person name="Grigoriev I.V."/>
            <person name="Debuchy R."/>
            <person name="Gladieux P."/>
            <person name="Thoren M.H."/>
            <person name="Johannesson H."/>
        </authorList>
    </citation>
    <scope>NUCLEOTIDE SEQUENCE</scope>
    <source>
        <strain evidence="4">PSN293</strain>
    </source>
</reference>
<dbReference type="Gene3D" id="3.30.450.30">
    <property type="entry name" value="Dynein light chain 2a, cytoplasmic"/>
    <property type="match status" value="1"/>
</dbReference>
<reference evidence="4" key="1">
    <citation type="journal article" date="2023" name="Mol. Phylogenet. Evol.">
        <title>Genome-scale phylogeny and comparative genomics of the fungal order Sordariales.</title>
        <authorList>
            <person name="Hensen N."/>
            <person name="Bonometti L."/>
            <person name="Westerberg I."/>
            <person name="Brannstrom I.O."/>
            <person name="Guillou S."/>
            <person name="Cros-Aarteil S."/>
            <person name="Calhoun S."/>
            <person name="Haridas S."/>
            <person name="Kuo A."/>
            <person name="Mondo S."/>
            <person name="Pangilinan J."/>
            <person name="Riley R."/>
            <person name="LaButti K."/>
            <person name="Andreopoulos B."/>
            <person name="Lipzen A."/>
            <person name="Chen C."/>
            <person name="Yan M."/>
            <person name="Daum C."/>
            <person name="Ng V."/>
            <person name="Clum A."/>
            <person name="Steindorff A."/>
            <person name="Ohm R.A."/>
            <person name="Martin F."/>
            <person name="Silar P."/>
            <person name="Natvig D.O."/>
            <person name="Lalanne C."/>
            <person name="Gautier V."/>
            <person name="Ament-Velasquez S.L."/>
            <person name="Kruys A."/>
            <person name="Hutchinson M.I."/>
            <person name="Powell A.J."/>
            <person name="Barry K."/>
            <person name="Miller A.N."/>
            <person name="Grigoriev I.V."/>
            <person name="Debuchy R."/>
            <person name="Gladieux P."/>
            <person name="Hiltunen Thoren M."/>
            <person name="Johannesson H."/>
        </authorList>
    </citation>
    <scope>NUCLEOTIDE SEQUENCE</scope>
    <source>
        <strain evidence="4">PSN293</strain>
    </source>
</reference>
<protein>
    <recommendedName>
        <fullName evidence="3">Roadblock/LAMTOR2 domain-containing protein</fullName>
    </recommendedName>
</protein>
<feature type="region of interest" description="Disordered" evidence="2">
    <location>
        <begin position="50"/>
        <end position="76"/>
    </location>
</feature>
<name>A0AAN6YDI5_9PEZI</name>
<dbReference type="SUPFAM" id="SSF103196">
    <property type="entry name" value="Roadblock/LC7 domain"/>
    <property type="match status" value="1"/>
</dbReference>
<gene>
    <name evidence="4" type="ORF">QBC37DRAFT_440391</name>
</gene>
<dbReference type="AlphaFoldDB" id="A0AAN6YDI5"/>